<dbReference type="GO" id="GO:0005634">
    <property type="term" value="C:nucleus"/>
    <property type="evidence" value="ECO:0007669"/>
    <property type="project" value="UniProtKB-SubCell"/>
</dbReference>
<accession>A0A8H6HNL5</accession>
<feature type="domain" description="Fe2OG dioxygenase" evidence="9">
    <location>
        <begin position="134"/>
        <end position="291"/>
    </location>
</feature>
<protein>
    <recommendedName>
        <fullName evidence="9">Fe2OG dioxygenase domain-containing protein</fullName>
    </recommendedName>
</protein>
<comment type="subcellular location">
    <subcellularLocation>
        <location evidence="1">Nucleus</location>
    </subcellularLocation>
</comment>
<evidence type="ECO:0000256" key="4">
    <source>
        <dbReference type="ARBA" id="ARBA00022964"/>
    </source>
</evidence>
<evidence type="ECO:0000256" key="5">
    <source>
        <dbReference type="ARBA" id="ARBA00023002"/>
    </source>
</evidence>
<feature type="compositionally biased region" description="Basic and acidic residues" evidence="8">
    <location>
        <begin position="1"/>
        <end position="13"/>
    </location>
</feature>
<proteinExistence type="inferred from homology"/>
<dbReference type="AlphaFoldDB" id="A0A8H6HNL5"/>
<keyword evidence="11" id="KW-1185">Reference proteome</keyword>
<keyword evidence="7" id="KW-0539">Nucleus</keyword>
<evidence type="ECO:0000313" key="10">
    <source>
        <dbReference type="EMBL" id="KAF6750343.1"/>
    </source>
</evidence>
<keyword evidence="5" id="KW-0560">Oxidoreductase</keyword>
<dbReference type="InterPro" id="IPR005123">
    <property type="entry name" value="Oxoglu/Fe-dep_dioxygenase_dom"/>
</dbReference>
<reference evidence="10 11" key="1">
    <citation type="submission" date="2020-07" db="EMBL/GenBank/DDBJ databases">
        <title>Comparative genomics of pyrophilous fungi reveals a link between fire events and developmental genes.</title>
        <authorList>
            <consortium name="DOE Joint Genome Institute"/>
            <person name="Steindorff A.S."/>
            <person name="Carver A."/>
            <person name="Calhoun S."/>
            <person name="Stillman K."/>
            <person name="Liu H."/>
            <person name="Lipzen A."/>
            <person name="Pangilinan J."/>
            <person name="Labutti K."/>
            <person name="Bruns T.D."/>
            <person name="Grigoriev I.V."/>
        </authorList>
    </citation>
    <scope>NUCLEOTIDE SEQUENCE [LARGE SCALE GENOMIC DNA]</scope>
    <source>
        <strain evidence="10 11">CBS 144469</strain>
    </source>
</reference>
<dbReference type="SUPFAM" id="SSF51197">
    <property type="entry name" value="Clavaminate synthase-like"/>
    <property type="match status" value="1"/>
</dbReference>
<dbReference type="GO" id="GO:0051213">
    <property type="term" value="F:dioxygenase activity"/>
    <property type="evidence" value="ECO:0007669"/>
    <property type="project" value="UniProtKB-KW"/>
</dbReference>
<feature type="region of interest" description="Disordered" evidence="8">
    <location>
        <begin position="1"/>
        <end position="21"/>
    </location>
</feature>
<evidence type="ECO:0000256" key="6">
    <source>
        <dbReference type="ARBA" id="ARBA00023004"/>
    </source>
</evidence>
<dbReference type="PROSITE" id="PS51471">
    <property type="entry name" value="FE2OG_OXY"/>
    <property type="match status" value="1"/>
</dbReference>
<evidence type="ECO:0000256" key="2">
    <source>
        <dbReference type="ARBA" id="ARBA00007879"/>
    </source>
</evidence>
<dbReference type="InterPro" id="IPR027450">
    <property type="entry name" value="AlkB-like"/>
</dbReference>
<keyword evidence="6" id="KW-0408">Iron</keyword>
<organism evidence="10 11">
    <name type="scientific">Ephemerocybe angulata</name>
    <dbReference type="NCBI Taxonomy" id="980116"/>
    <lineage>
        <taxon>Eukaryota</taxon>
        <taxon>Fungi</taxon>
        <taxon>Dikarya</taxon>
        <taxon>Basidiomycota</taxon>
        <taxon>Agaricomycotina</taxon>
        <taxon>Agaricomycetes</taxon>
        <taxon>Agaricomycetidae</taxon>
        <taxon>Agaricales</taxon>
        <taxon>Agaricineae</taxon>
        <taxon>Psathyrellaceae</taxon>
        <taxon>Ephemerocybe</taxon>
    </lineage>
</organism>
<dbReference type="PANTHER" id="PTHR46030">
    <property type="entry name" value="ALPHA-KETOGLUTARATE-DEPENDENT DIOXYGENASE ALKB HOMOLOG 6"/>
    <property type="match status" value="1"/>
</dbReference>
<evidence type="ECO:0000256" key="1">
    <source>
        <dbReference type="ARBA" id="ARBA00004123"/>
    </source>
</evidence>
<dbReference type="Pfam" id="PF13532">
    <property type="entry name" value="2OG-FeII_Oxy_2"/>
    <property type="match status" value="1"/>
</dbReference>
<sequence length="303" mass="33591">MPEDRPTTSETPHRSGGLLSNPANLGIEGGRSVLYLPNFITVCCSTPRSLPLTPTLTSGRRRTIFNSEVLVQIQESPQPKWKNLQNRRLQIWGGEMTAKGTLCPAPFPNFVTQYPDLIARLKATEAFEGSPHGVPNHIIMNEYEAGQGIMPHEDGPKYHPVVATLSLGTHCVFHYYRYSDDASSTTPHGAENSGTGRSIDRTPVLSLLLEPRSLVISFGDMYTAHLHGIEDTFEDHIKSPVDLGGDSDSPANAVHIGNWDLLQDQKLKEMITRGEPLLRSTRWSLTCRDIPKVSTNLQRLRGF</sequence>
<dbReference type="EMBL" id="JACGCI010000057">
    <property type="protein sequence ID" value="KAF6750343.1"/>
    <property type="molecule type" value="Genomic_DNA"/>
</dbReference>
<dbReference type="Proteomes" id="UP000521943">
    <property type="component" value="Unassembled WGS sequence"/>
</dbReference>
<evidence type="ECO:0000256" key="7">
    <source>
        <dbReference type="ARBA" id="ARBA00023242"/>
    </source>
</evidence>
<dbReference type="InterPro" id="IPR032862">
    <property type="entry name" value="ALKBH6"/>
</dbReference>
<name>A0A8H6HNL5_9AGAR</name>
<dbReference type="Gene3D" id="2.60.120.590">
    <property type="entry name" value="Alpha-ketoglutarate-dependent dioxygenase AlkB-like"/>
    <property type="match status" value="1"/>
</dbReference>
<dbReference type="InterPro" id="IPR037151">
    <property type="entry name" value="AlkB-like_sf"/>
</dbReference>
<gene>
    <name evidence="10" type="ORF">DFP72DRAFT_910837</name>
</gene>
<comment type="similarity">
    <text evidence="2">Belongs to the alkB family.</text>
</comment>
<dbReference type="GO" id="GO:0046872">
    <property type="term" value="F:metal ion binding"/>
    <property type="evidence" value="ECO:0007669"/>
    <property type="project" value="UniProtKB-KW"/>
</dbReference>
<comment type="caution">
    <text evidence="10">The sequence shown here is derived from an EMBL/GenBank/DDBJ whole genome shotgun (WGS) entry which is preliminary data.</text>
</comment>
<evidence type="ECO:0000313" key="11">
    <source>
        <dbReference type="Proteomes" id="UP000521943"/>
    </source>
</evidence>
<evidence type="ECO:0000256" key="8">
    <source>
        <dbReference type="SAM" id="MobiDB-lite"/>
    </source>
</evidence>
<evidence type="ECO:0000259" key="9">
    <source>
        <dbReference type="PROSITE" id="PS51471"/>
    </source>
</evidence>
<evidence type="ECO:0000256" key="3">
    <source>
        <dbReference type="ARBA" id="ARBA00022723"/>
    </source>
</evidence>
<keyword evidence="4" id="KW-0223">Dioxygenase</keyword>
<keyword evidence="3" id="KW-0479">Metal-binding</keyword>
<dbReference type="OrthoDB" id="412814at2759"/>
<dbReference type="PANTHER" id="PTHR46030:SF1">
    <property type="entry name" value="ALPHA-KETOGLUTARATE-DEPENDENT DIOXYGENASE ALKB HOMOLOG 6"/>
    <property type="match status" value="1"/>
</dbReference>